<dbReference type="InterPro" id="IPR025691">
    <property type="entry name" value="GspL_pp_dom"/>
</dbReference>
<accession>A0ABV3NZ28</accession>
<evidence type="ECO:0000259" key="13">
    <source>
        <dbReference type="Pfam" id="PF12693"/>
    </source>
</evidence>
<comment type="similarity">
    <text evidence="3">Belongs to the GSP M family.</text>
</comment>
<dbReference type="CDD" id="cd24017">
    <property type="entry name" value="ASKHA_T2SSL_N"/>
    <property type="match status" value="1"/>
</dbReference>
<evidence type="ECO:0000259" key="12">
    <source>
        <dbReference type="Pfam" id="PF05134"/>
    </source>
</evidence>
<feature type="domain" description="GspL periplasmic" evidence="13">
    <location>
        <begin position="219"/>
        <end position="327"/>
    </location>
</feature>
<sequence>MSETLLIRAASHAHQPVYWWLFSRDDQLLFSGELPNAASLADLQQYATGNAVIALVPACDVVLRAVKLPGRLTRKTRHALPFLLEDELVEDPTRLHVAVLAHEAPTVHLAAVEHAVIQEWLRGFDAAGLSLTRMLPDVLALPLCDGGYRWSLGEQQLIRESRWQGLVLEEALIACLPAEKRLHGQTQEHPFPLRVSHLPPVSLLQGDYRPKRHSVNDLGLWRMPVYLLAACLALFLVISGLDKVMLSREESRLQAQMAGIYHQTFPGSKRVSDPWFAFKRKMEARNGHFIPLARALDAALPAAVQVKALQFDASEQALQAQLSQASAGALKAMEQRLPPDVHLRVIDAANVTLSYKPGRQKAARELLPRIDQMKQHLAQMQRQAAQQPAISAQNSEISDVIARTREKASLPASTLTPQGKAIELKDTAPLRFIALANWLQTLEFQYGIIADQVQLTDKGQGNVEVKRLLLSRPNRS</sequence>
<evidence type="ECO:0000256" key="1">
    <source>
        <dbReference type="ARBA" id="ARBA00004377"/>
    </source>
</evidence>
<dbReference type="InterPro" id="IPR023229">
    <property type="entry name" value="T2SS_M_periplasmic_sf"/>
</dbReference>
<evidence type="ECO:0000256" key="6">
    <source>
        <dbReference type="ARBA" id="ARBA00022519"/>
    </source>
</evidence>
<feature type="transmembrane region" description="Helical" evidence="11">
    <location>
        <begin position="219"/>
        <end position="238"/>
    </location>
</feature>
<proteinExistence type="inferred from homology"/>
<evidence type="ECO:0000256" key="3">
    <source>
        <dbReference type="ARBA" id="ARBA00010637"/>
    </source>
</evidence>
<evidence type="ECO:0000313" key="15">
    <source>
        <dbReference type="Proteomes" id="UP001555342"/>
    </source>
</evidence>
<dbReference type="Proteomes" id="UP001555342">
    <property type="component" value="Unassembled WGS sequence"/>
</dbReference>
<evidence type="ECO:0000256" key="10">
    <source>
        <dbReference type="ARBA" id="ARBA00023136"/>
    </source>
</evidence>
<name>A0ABV3NZ28_9ENTR</name>
<gene>
    <name evidence="14" type="primary">gspL</name>
    <name evidence="14" type="ORF">AB1E22_19150</name>
</gene>
<reference evidence="14 15" key="1">
    <citation type="submission" date="2024-07" db="EMBL/GenBank/DDBJ databases">
        <authorList>
            <person name="Wang L."/>
        </authorList>
    </citation>
    <scope>NUCLEOTIDE SEQUENCE [LARGE SCALE GENOMIC DNA]</scope>
    <source>
        <strain evidence="14 15">WL359</strain>
    </source>
</reference>
<dbReference type="InterPro" id="IPR007812">
    <property type="entry name" value="T2SS_protein-GspL"/>
</dbReference>
<comment type="caution">
    <text evidence="14">The sequence shown here is derived from an EMBL/GenBank/DDBJ whole genome shotgun (WGS) entry which is preliminary data.</text>
</comment>
<dbReference type="Gene3D" id="3.30.420.380">
    <property type="match status" value="1"/>
</dbReference>
<dbReference type="EMBL" id="JBFMVT010000002">
    <property type="protein sequence ID" value="MEW7314791.1"/>
    <property type="molecule type" value="Genomic_DNA"/>
</dbReference>
<dbReference type="InterPro" id="IPR024230">
    <property type="entry name" value="GspL_cyto_dom"/>
</dbReference>
<dbReference type="InterPro" id="IPR007690">
    <property type="entry name" value="T2SS_GspM"/>
</dbReference>
<dbReference type="SUPFAM" id="SSF53067">
    <property type="entry name" value="Actin-like ATPase domain"/>
    <property type="match status" value="1"/>
</dbReference>
<dbReference type="Gene3D" id="3.30.1360.100">
    <property type="entry name" value="General secretion pathway protein M, EpsM"/>
    <property type="match status" value="1"/>
</dbReference>
<evidence type="ECO:0000256" key="8">
    <source>
        <dbReference type="ARBA" id="ARBA00022927"/>
    </source>
</evidence>
<dbReference type="RefSeq" id="WP_367596807.1">
    <property type="nucleotide sequence ID" value="NZ_JBFMVT010000002.1"/>
</dbReference>
<keyword evidence="9 11" id="KW-1133">Transmembrane helix</keyword>
<keyword evidence="4" id="KW-0813">Transport</keyword>
<keyword evidence="6" id="KW-0997">Cell inner membrane</keyword>
<organism evidence="14 15">
    <name type="scientific">Buttiauxella gaviniae</name>
    <dbReference type="NCBI Taxonomy" id="82990"/>
    <lineage>
        <taxon>Bacteria</taxon>
        <taxon>Pseudomonadati</taxon>
        <taxon>Pseudomonadota</taxon>
        <taxon>Gammaproteobacteria</taxon>
        <taxon>Enterobacterales</taxon>
        <taxon>Enterobacteriaceae</taxon>
        <taxon>Buttiauxella</taxon>
    </lineage>
</organism>
<keyword evidence="7 11" id="KW-0812">Transmembrane</keyword>
<keyword evidence="8" id="KW-0653">Protein transport</keyword>
<dbReference type="Pfam" id="PF12693">
    <property type="entry name" value="GspL_C"/>
    <property type="match status" value="1"/>
</dbReference>
<evidence type="ECO:0000256" key="5">
    <source>
        <dbReference type="ARBA" id="ARBA00022475"/>
    </source>
</evidence>
<evidence type="ECO:0000256" key="9">
    <source>
        <dbReference type="ARBA" id="ARBA00022989"/>
    </source>
</evidence>
<keyword evidence="5" id="KW-1003">Cell membrane</keyword>
<feature type="domain" description="GspL cytoplasmic actin-ATPase-like" evidence="12">
    <location>
        <begin position="5"/>
        <end position="175"/>
    </location>
</feature>
<evidence type="ECO:0000256" key="7">
    <source>
        <dbReference type="ARBA" id="ARBA00022692"/>
    </source>
</evidence>
<dbReference type="SUPFAM" id="SSF103054">
    <property type="entry name" value="General secretion pathway protein M, EpsM"/>
    <property type="match status" value="1"/>
</dbReference>
<dbReference type="NCBIfam" id="TIGR01709">
    <property type="entry name" value="typeII_sec_gspL"/>
    <property type="match status" value="1"/>
</dbReference>
<evidence type="ECO:0000256" key="11">
    <source>
        <dbReference type="SAM" id="Phobius"/>
    </source>
</evidence>
<dbReference type="Pfam" id="PF05134">
    <property type="entry name" value="T2SSL"/>
    <property type="match status" value="1"/>
</dbReference>
<dbReference type="Gene3D" id="3.30.420.370">
    <property type="match status" value="1"/>
</dbReference>
<comment type="similarity">
    <text evidence="2">Belongs to the GSP L family.</text>
</comment>
<comment type="subcellular location">
    <subcellularLocation>
        <location evidence="1">Cell inner membrane</location>
        <topology evidence="1">Single-pass membrane protein</topology>
    </subcellularLocation>
</comment>
<keyword evidence="10 11" id="KW-0472">Membrane</keyword>
<dbReference type="InterPro" id="IPR043129">
    <property type="entry name" value="ATPase_NBD"/>
</dbReference>
<keyword evidence="15" id="KW-1185">Reference proteome</keyword>
<evidence type="ECO:0000313" key="14">
    <source>
        <dbReference type="EMBL" id="MEW7314791.1"/>
    </source>
</evidence>
<dbReference type="Pfam" id="PF04612">
    <property type="entry name" value="T2SSM"/>
    <property type="match status" value="1"/>
</dbReference>
<evidence type="ECO:0000256" key="4">
    <source>
        <dbReference type="ARBA" id="ARBA00022448"/>
    </source>
</evidence>
<protein>
    <submittedName>
        <fullName evidence="14">Type II secretion system protein GspL</fullName>
    </submittedName>
</protein>
<evidence type="ECO:0000256" key="2">
    <source>
        <dbReference type="ARBA" id="ARBA00005318"/>
    </source>
</evidence>